<evidence type="ECO:0000256" key="2">
    <source>
        <dbReference type="SAM" id="SignalP"/>
    </source>
</evidence>
<dbReference type="Proteomes" id="UP000325606">
    <property type="component" value="Plasmid unnamed1"/>
</dbReference>
<proteinExistence type="predicted"/>
<dbReference type="GO" id="GO:0016020">
    <property type="term" value="C:membrane"/>
    <property type="evidence" value="ECO:0007669"/>
    <property type="project" value="UniProtKB-UniRule"/>
</dbReference>
<feature type="domain" description="OmpA-like" evidence="3">
    <location>
        <begin position="26"/>
        <end position="139"/>
    </location>
</feature>
<feature type="signal peptide" evidence="2">
    <location>
        <begin position="1"/>
        <end position="22"/>
    </location>
</feature>
<keyword evidence="4" id="KW-0614">Plasmid</keyword>
<dbReference type="RefSeq" id="WP_014579501.1">
    <property type="nucleotide sequence ID" value="NZ_CP044223.1"/>
</dbReference>
<sequence>MRKSFCTLLTIGCLAFTGSALAASNDYREPVSSSVSVSFANSSTTFQPGPTNAVLLEAARDASLVTINGRTSTLRPSKRDERLALARAVSARDYLVAHGVSPLKIMINYVSAADFIADNGTPEGRYLNQRVDIQMIYVPMY</sequence>
<gene>
    <name evidence="4" type="ORF">F5I99_19340</name>
</gene>
<geneLocation type="plasmid" evidence="4 5">
    <name>unnamed1</name>
</geneLocation>
<protein>
    <submittedName>
        <fullName evidence="4">OmpA family protein</fullName>
    </submittedName>
</protein>
<keyword evidence="5" id="KW-1185">Reference proteome</keyword>
<dbReference type="InterPro" id="IPR036737">
    <property type="entry name" value="OmpA-like_sf"/>
</dbReference>
<dbReference type="EMBL" id="CP044223">
    <property type="protein sequence ID" value="QEW08736.1"/>
    <property type="molecule type" value="Genomic_DNA"/>
</dbReference>
<accession>A0A5J6LK95</accession>
<organism evidence="4 5">
    <name type="scientific">Nitrincola iocasae</name>
    <dbReference type="NCBI Taxonomy" id="2614693"/>
    <lineage>
        <taxon>Bacteria</taxon>
        <taxon>Pseudomonadati</taxon>
        <taxon>Pseudomonadota</taxon>
        <taxon>Gammaproteobacteria</taxon>
        <taxon>Oceanospirillales</taxon>
        <taxon>Oceanospirillaceae</taxon>
        <taxon>Nitrincola</taxon>
    </lineage>
</organism>
<dbReference type="KEGG" id="nik:F5I99_19340"/>
<dbReference type="Pfam" id="PF00691">
    <property type="entry name" value="OmpA"/>
    <property type="match status" value="1"/>
</dbReference>
<evidence type="ECO:0000259" key="3">
    <source>
        <dbReference type="PROSITE" id="PS51123"/>
    </source>
</evidence>
<evidence type="ECO:0000313" key="5">
    <source>
        <dbReference type="Proteomes" id="UP000325606"/>
    </source>
</evidence>
<evidence type="ECO:0000313" key="4">
    <source>
        <dbReference type="EMBL" id="QEW08736.1"/>
    </source>
</evidence>
<keyword evidence="1" id="KW-0472">Membrane</keyword>
<reference evidence="4 5" key="1">
    <citation type="submission" date="2019-09" db="EMBL/GenBank/DDBJ databases">
        <title>Nitrincola iocasae sp. nov., a bacterium isolated from the sediment collected at a cold seep field in South China Sea.</title>
        <authorList>
            <person name="Zhang H."/>
            <person name="Wang H."/>
            <person name="Li C."/>
        </authorList>
    </citation>
    <scope>NUCLEOTIDE SEQUENCE [LARGE SCALE GENOMIC DNA]</scope>
    <source>
        <strain evidence="4 5">KXZD1103</strain>
        <plasmid evidence="4 5">unnamed1</plasmid>
    </source>
</reference>
<dbReference type="SUPFAM" id="SSF103088">
    <property type="entry name" value="OmpA-like"/>
    <property type="match status" value="1"/>
</dbReference>
<dbReference type="PROSITE" id="PS51123">
    <property type="entry name" value="OMPA_2"/>
    <property type="match status" value="1"/>
</dbReference>
<keyword evidence="2" id="KW-0732">Signal</keyword>
<feature type="chain" id="PRO_5023885828" evidence="2">
    <location>
        <begin position="23"/>
        <end position="141"/>
    </location>
</feature>
<dbReference type="Gene3D" id="3.30.1330.60">
    <property type="entry name" value="OmpA-like domain"/>
    <property type="match status" value="1"/>
</dbReference>
<dbReference type="AlphaFoldDB" id="A0A5J6LK95"/>
<dbReference type="InterPro" id="IPR006665">
    <property type="entry name" value="OmpA-like"/>
</dbReference>
<name>A0A5J6LK95_9GAMM</name>
<evidence type="ECO:0000256" key="1">
    <source>
        <dbReference type="PROSITE-ProRule" id="PRU00473"/>
    </source>
</evidence>